<dbReference type="GO" id="GO:0005634">
    <property type="term" value="C:nucleus"/>
    <property type="evidence" value="ECO:0007669"/>
    <property type="project" value="TreeGrafter"/>
</dbReference>
<evidence type="ECO:0000313" key="2">
    <source>
        <dbReference type="EMBL" id="OVA09158.1"/>
    </source>
</evidence>
<dbReference type="Pfam" id="PF13307">
    <property type="entry name" value="Helicase_C_2"/>
    <property type="match status" value="1"/>
</dbReference>
<dbReference type="EMBL" id="MVGT01002180">
    <property type="protein sequence ID" value="OVA09158.1"/>
    <property type="molecule type" value="Genomic_DNA"/>
</dbReference>
<name>A0A200QF80_MACCD</name>
<keyword evidence="2" id="KW-0067">ATP-binding</keyword>
<dbReference type="OrthoDB" id="19182at2759"/>
<evidence type="ECO:0000259" key="1">
    <source>
        <dbReference type="SMART" id="SM00491"/>
    </source>
</evidence>
<dbReference type="GO" id="GO:0003678">
    <property type="term" value="F:DNA helicase activity"/>
    <property type="evidence" value="ECO:0007669"/>
    <property type="project" value="TreeGrafter"/>
</dbReference>
<keyword evidence="2" id="KW-0378">Hydrolase</keyword>
<dbReference type="GO" id="GO:1990918">
    <property type="term" value="P:double-strand break repair involved in meiotic recombination"/>
    <property type="evidence" value="ECO:0007669"/>
    <property type="project" value="TreeGrafter"/>
</dbReference>
<reference evidence="2 3" key="1">
    <citation type="journal article" date="2017" name="Mol. Plant">
        <title>The Genome of Medicinal Plant Macleaya cordata Provides New Insights into Benzylisoquinoline Alkaloids Metabolism.</title>
        <authorList>
            <person name="Liu X."/>
            <person name="Liu Y."/>
            <person name="Huang P."/>
            <person name="Ma Y."/>
            <person name="Qing Z."/>
            <person name="Tang Q."/>
            <person name="Cao H."/>
            <person name="Cheng P."/>
            <person name="Zheng Y."/>
            <person name="Yuan Z."/>
            <person name="Zhou Y."/>
            <person name="Liu J."/>
            <person name="Tang Z."/>
            <person name="Zhuo Y."/>
            <person name="Zhang Y."/>
            <person name="Yu L."/>
            <person name="Huang J."/>
            <person name="Yang P."/>
            <person name="Peng Q."/>
            <person name="Zhang J."/>
            <person name="Jiang W."/>
            <person name="Zhang Z."/>
            <person name="Lin K."/>
            <person name="Ro D.K."/>
            <person name="Chen X."/>
            <person name="Xiong X."/>
            <person name="Shang Y."/>
            <person name="Huang S."/>
            <person name="Zeng J."/>
        </authorList>
    </citation>
    <scope>NUCLEOTIDE SEQUENCE [LARGE SCALE GENOMIC DNA]</scope>
    <source>
        <strain evidence="3">cv. BLH2017</strain>
        <tissue evidence="2">Root</tissue>
    </source>
</reference>
<dbReference type="InterPro" id="IPR027417">
    <property type="entry name" value="P-loop_NTPase"/>
</dbReference>
<dbReference type="OMA" id="RICWMET"/>
<comment type="caution">
    <text evidence="2">The sequence shown here is derived from an EMBL/GenBank/DDBJ whole genome shotgun (WGS) entry which is preliminary data.</text>
</comment>
<dbReference type="GO" id="GO:0006289">
    <property type="term" value="P:nucleotide-excision repair"/>
    <property type="evidence" value="ECO:0007669"/>
    <property type="project" value="TreeGrafter"/>
</dbReference>
<dbReference type="InterPro" id="IPR045028">
    <property type="entry name" value="DinG/Rad3-like"/>
</dbReference>
<dbReference type="AlphaFoldDB" id="A0A200QF80"/>
<dbReference type="STRING" id="56857.A0A200QF80"/>
<dbReference type="PANTHER" id="PTHR11472">
    <property type="entry name" value="DNA REPAIR DEAD HELICASE RAD3/XP-D SUBFAMILY MEMBER"/>
    <property type="match status" value="1"/>
</dbReference>
<keyword evidence="2" id="KW-0547">Nucleotide-binding</keyword>
<organism evidence="2 3">
    <name type="scientific">Macleaya cordata</name>
    <name type="common">Five-seeded plume-poppy</name>
    <name type="synonym">Bocconia cordata</name>
    <dbReference type="NCBI Taxonomy" id="56857"/>
    <lineage>
        <taxon>Eukaryota</taxon>
        <taxon>Viridiplantae</taxon>
        <taxon>Streptophyta</taxon>
        <taxon>Embryophyta</taxon>
        <taxon>Tracheophyta</taxon>
        <taxon>Spermatophyta</taxon>
        <taxon>Magnoliopsida</taxon>
        <taxon>Ranunculales</taxon>
        <taxon>Papaveraceae</taxon>
        <taxon>Papaveroideae</taxon>
        <taxon>Macleaya</taxon>
    </lineage>
</organism>
<gene>
    <name evidence="2" type="ORF">BVC80_8223g12</name>
</gene>
<accession>A0A200QF80</accession>
<dbReference type="Proteomes" id="UP000195402">
    <property type="component" value="Unassembled WGS sequence"/>
</dbReference>
<protein>
    <submittedName>
        <fullName evidence="2">ATP-dependent helicase</fullName>
    </submittedName>
</protein>
<keyword evidence="3" id="KW-1185">Reference proteome</keyword>
<dbReference type="Gene3D" id="3.40.50.300">
    <property type="entry name" value="P-loop containing nucleotide triphosphate hydrolases"/>
    <property type="match status" value="2"/>
</dbReference>
<dbReference type="SMART" id="SM00491">
    <property type="entry name" value="HELICc2"/>
    <property type="match status" value="1"/>
</dbReference>
<dbReference type="CDD" id="cd18788">
    <property type="entry name" value="SF2_C_XPD"/>
    <property type="match status" value="1"/>
</dbReference>
<dbReference type="PANTHER" id="PTHR11472:SF47">
    <property type="entry name" value="FANCONI ANEMIA GROUP J PROTEIN"/>
    <property type="match status" value="1"/>
</dbReference>
<dbReference type="Gene3D" id="1.10.275.40">
    <property type="match status" value="1"/>
</dbReference>
<dbReference type="InterPro" id="IPR006555">
    <property type="entry name" value="ATP-dep_Helicase_C"/>
</dbReference>
<keyword evidence="2" id="KW-0347">Helicase</keyword>
<evidence type="ECO:0000313" key="3">
    <source>
        <dbReference type="Proteomes" id="UP000195402"/>
    </source>
</evidence>
<proteinExistence type="predicted"/>
<feature type="domain" description="ATP-dependent helicase C-terminal" evidence="1">
    <location>
        <begin position="210"/>
        <end position="370"/>
    </location>
</feature>
<sequence>MQYCWTGDKALRELQEVGISQQCFPILQECATKAIKAASDAESEAAHLSGKSVIALEGLFSSLDYFFSRNGLNALDYQLVLQRYVKRDAGQRSGDWTHSLSLWCLNPAVVFREIADKAMSVILTSGTLSPMSSFSSELGIQFETCMEAPHVIDVESQLLAAVVSTGPGNYPLNASYKTADGYAFQDELGASLEEICKIVPGGALVFFPCYKLMEKLQKPWEPRGNQDSFDFILKGYYNSISQGKKPAPCKIKRGKKRGLRHFYTQETCNGGAAFLAVCRGKLSEGIDFSDENARVVVSFALSSELQFIRHDIQVAQKKYNDTYSLSKSLLSGNQWYCHQAFRALNQAAGRCIRHRFDYGSVIFMDERFREERNIAYVSKWLRKSIKQYDSFDKSLEGLRSFFQDVKERTGPKGINTSEISDIKEEDIPSTNQEVLSKGAVKRKNTNS</sequence>
<dbReference type="GO" id="GO:0016818">
    <property type="term" value="F:hydrolase activity, acting on acid anhydrides, in phosphorus-containing anhydrides"/>
    <property type="evidence" value="ECO:0007669"/>
    <property type="project" value="InterPro"/>
</dbReference>
<dbReference type="GO" id="GO:0005524">
    <property type="term" value="F:ATP binding"/>
    <property type="evidence" value="ECO:0007669"/>
    <property type="project" value="InterPro"/>
</dbReference>
<dbReference type="InParanoid" id="A0A200QF80"/>
<dbReference type="GO" id="GO:0003676">
    <property type="term" value="F:nucleic acid binding"/>
    <property type="evidence" value="ECO:0007669"/>
    <property type="project" value="InterPro"/>
</dbReference>